<dbReference type="Gene3D" id="1.10.1600.10">
    <property type="match status" value="1"/>
</dbReference>
<dbReference type="AlphaFoldDB" id="H2Y8Q5"/>
<dbReference type="InterPro" id="IPR006164">
    <property type="entry name" value="DNA_bd_Ku70/Ku80"/>
</dbReference>
<dbReference type="STRING" id="51511.ENSCSAVP00000001703"/>
<feature type="region of interest" description="Disordered" evidence="2">
    <location>
        <begin position="160"/>
        <end position="189"/>
    </location>
</feature>
<dbReference type="Ensembl" id="ENSCSAVT00000001731.1">
    <property type="protein sequence ID" value="ENSCSAVP00000001703.1"/>
    <property type="gene ID" value="ENSCSAVG00000000984.1"/>
</dbReference>
<dbReference type="GO" id="GO:0003678">
    <property type="term" value="F:DNA helicase activity"/>
    <property type="evidence" value="ECO:0007669"/>
    <property type="project" value="InterPro"/>
</dbReference>
<dbReference type="PROSITE" id="PS50800">
    <property type="entry name" value="SAP"/>
    <property type="match status" value="1"/>
</dbReference>
<dbReference type="Pfam" id="PF02735">
    <property type="entry name" value="Ku"/>
    <property type="match status" value="1"/>
</dbReference>
<protein>
    <recommendedName>
        <fullName evidence="3">SAP domain-containing protein</fullName>
    </recommendedName>
</protein>
<reference evidence="4" key="3">
    <citation type="submission" date="2025-09" db="UniProtKB">
        <authorList>
            <consortium name="Ensembl"/>
        </authorList>
    </citation>
    <scope>IDENTIFICATION</scope>
</reference>
<reference evidence="5" key="1">
    <citation type="submission" date="2003-08" db="EMBL/GenBank/DDBJ databases">
        <authorList>
            <person name="Birren B."/>
            <person name="Nusbaum C."/>
            <person name="Abebe A."/>
            <person name="Abouelleil A."/>
            <person name="Adekoya E."/>
            <person name="Ait-zahra M."/>
            <person name="Allen N."/>
            <person name="Allen T."/>
            <person name="An P."/>
            <person name="Anderson M."/>
            <person name="Anderson S."/>
            <person name="Arachchi H."/>
            <person name="Armbruster J."/>
            <person name="Bachantsang P."/>
            <person name="Baldwin J."/>
            <person name="Barry A."/>
            <person name="Bayul T."/>
            <person name="Blitshsteyn B."/>
            <person name="Bloom T."/>
            <person name="Blye J."/>
            <person name="Boguslavskiy L."/>
            <person name="Borowsky M."/>
            <person name="Boukhgalter B."/>
            <person name="Brunache A."/>
            <person name="Butler J."/>
            <person name="Calixte N."/>
            <person name="Calvo S."/>
            <person name="Camarata J."/>
            <person name="Campo K."/>
            <person name="Chang J."/>
            <person name="Cheshatsang Y."/>
            <person name="Citroen M."/>
            <person name="Collymore A."/>
            <person name="Considine T."/>
            <person name="Cook A."/>
            <person name="Cooke P."/>
            <person name="Corum B."/>
            <person name="Cuomo C."/>
            <person name="David R."/>
            <person name="Dawoe T."/>
            <person name="Degray S."/>
            <person name="Dodge S."/>
            <person name="Dooley K."/>
            <person name="Dorje P."/>
            <person name="Dorjee K."/>
            <person name="Dorris L."/>
            <person name="Duffey N."/>
            <person name="Dupes A."/>
            <person name="Elkins T."/>
            <person name="Engels R."/>
            <person name="Erickson J."/>
            <person name="Farina A."/>
            <person name="Faro S."/>
            <person name="Ferreira P."/>
            <person name="Fischer H."/>
            <person name="Fitzgerald M."/>
            <person name="Foley K."/>
            <person name="Gage D."/>
            <person name="Galagan J."/>
            <person name="Gearin G."/>
            <person name="Gnerre S."/>
            <person name="Gnirke A."/>
            <person name="Goyette A."/>
            <person name="Graham J."/>
            <person name="Grandbois E."/>
            <person name="Gyaltsen K."/>
            <person name="Hafez N."/>
            <person name="Hagopian D."/>
            <person name="Hagos B."/>
            <person name="Hall J."/>
            <person name="Hatcher B."/>
            <person name="Heller A."/>
            <person name="Higgins H."/>
            <person name="Honan T."/>
            <person name="Horn A."/>
            <person name="Houde N."/>
            <person name="Hughes L."/>
            <person name="Hulme W."/>
            <person name="Husby E."/>
            <person name="Iliev I."/>
            <person name="Jaffe D."/>
            <person name="Jones C."/>
            <person name="Kamal M."/>
            <person name="Kamat A."/>
            <person name="Kamvysselis M."/>
            <person name="Karlsson E."/>
            <person name="Kells C."/>
            <person name="Kieu A."/>
            <person name="Kisner P."/>
            <person name="Kodira C."/>
            <person name="Kulbokas E."/>
            <person name="Labutti K."/>
            <person name="Lama D."/>
            <person name="Landers T."/>
            <person name="Leger J."/>
            <person name="Levine S."/>
            <person name="Lewis D."/>
            <person name="Lewis T."/>
            <person name="Lindblad-toh K."/>
            <person name="Liu X."/>
            <person name="Lokyitsang T."/>
            <person name="Lokyitsang Y."/>
            <person name="Lucien O."/>
            <person name="Lui A."/>
            <person name="Ma L.J."/>
            <person name="Mabbitt R."/>
            <person name="Macdonald J."/>
            <person name="Maclean C."/>
            <person name="Major J."/>
            <person name="Manning J."/>
            <person name="Marabella R."/>
            <person name="Maru K."/>
            <person name="Matthews C."/>
            <person name="Mauceli E."/>
            <person name="Mccarthy M."/>
            <person name="Mcdonough S."/>
            <person name="Mcghee T."/>
            <person name="Meldrim J."/>
            <person name="Meneus L."/>
            <person name="Mesirov J."/>
            <person name="Mihalev A."/>
            <person name="Mihova T."/>
            <person name="Mikkelsen T."/>
            <person name="Mlenga V."/>
            <person name="Moru K."/>
            <person name="Mozes J."/>
            <person name="Mulrain L."/>
            <person name="Munson G."/>
            <person name="Naylor J."/>
            <person name="Newes C."/>
            <person name="Nguyen C."/>
            <person name="Nguyen N."/>
            <person name="Nguyen T."/>
            <person name="Nicol R."/>
            <person name="Nielsen C."/>
            <person name="Nizzari M."/>
            <person name="Norbu C."/>
            <person name="Norbu N."/>
            <person name="O'donnell P."/>
            <person name="Okoawo O."/>
            <person name="O'leary S."/>
            <person name="Omotosho B."/>
            <person name="O'neill K."/>
            <person name="Osman S."/>
            <person name="Parker S."/>
            <person name="Perrin D."/>
            <person name="Phunkhang P."/>
            <person name="Piqani B."/>
            <person name="Purcell S."/>
            <person name="Rachupka T."/>
            <person name="Ramasamy U."/>
            <person name="Rameau R."/>
            <person name="Ray V."/>
            <person name="Raymond C."/>
            <person name="Retta R."/>
            <person name="Richardson S."/>
            <person name="Rise C."/>
            <person name="Rodriguez J."/>
            <person name="Rogers J."/>
            <person name="Rogov P."/>
            <person name="Rutman M."/>
            <person name="Schupbach R."/>
            <person name="Seaman C."/>
            <person name="Settipalli S."/>
            <person name="Sharpe T."/>
            <person name="Sheridan J."/>
            <person name="Sherpa N."/>
            <person name="Shi J."/>
            <person name="Smirnov S."/>
            <person name="Smith C."/>
            <person name="Sougnez C."/>
            <person name="Spencer B."/>
            <person name="Stalker J."/>
            <person name="Stange-thomann N."/>
            <person name="Stavropoulos S."/>
            <person name="Stetson K."/>
            <person name="Stone C."/>
            <person name="Stone S."/>
            <person name="Stubbs M."/>
            <person name="Talamas J."/>
            <person name="Tchuinga P."/>
            <person name="Tenzing P."/>
            <person name="Tesfaye S."/>
            <person name="Theodore J."/>
            <person name="Thoulutsang Y."/>
            <person name="Topham K."/>
            <person name="Towey S."/>
            <person name="Tsamla T."/>
            <person name="Tsomo N."/>
            <person name="Vallee D."/>
            <person name="Vassiliev H."/>
            <person name="Venkataraman V."/>
            <person name="Vinson J."/>
            <person name="Vo A."/>
            <person name="Wade C."/>
            <person name="Wang S."/>
            <person name="Wangchuk T."/>
            <person name="Wangdi T."/>
            <person name="Whittaker C."/>
            <person name="Wilkinson J."/>
            <person name="Wu Y."/>
            <person name="Wyman D."/>
            <person name="Yadav S."/>
            <person name="Yang S."/>
            <person name="Yang X."/>
            <person name="Yeager S."/>
            <person name="Yee E."/>
            <person name="Young G."/>
            <person name="Zainoun J."/>
            <person name="Zembeck L."/>
            <person name="Zimmer A."/>
            <person name="Zody M."/>
            <person name="Lander E."/>
        </authorList>
    </citation>
    <scope>NUCLEOTIDE SEQUENCE [LARGE SCALE GENOMIC DNA]</scope>
</reference>
<feature type="compositionally biased region" description="Basic and acidic residues" evidence="2">
    <location>
        <begin position="171"/>
        <end position="189"/>
    </location>
</feature>
<dbReference type="GO" id="GO:0003690">
    <property type="term" value="F:double-stranded DNA binding"/>
    <property type="evidence" value="ECO:0007669"/>
    <property type="project" value="TreeGrafter"/>
</dbReference>
<dbReference type="GO" id="GO:0043564">
    <property type="term" value="C:Ku70:Ku80 complex"/>
    <property type="evidence" value="ECO:0007669"/>
    <property type="project" value="InterPro"/>
</dbReference>
<name>H2Y8Q5_CIOSA</name>
<dbReference type="eggNOG" id="KOG2327">
    <property type="taxonomic scope" value="Eukaryota"/>
</dbReference>
<dbReference type="GO" id="GO:0000723">
    <property type="term" value="P:telomere maintenance"/>
    <property type="evidence" value="ECO:0007669"/>
    <property type="project" value="InterPro"/>
</dbReference>
<dbReference type="GeneTree" id="ENSGT00940000153239"/>
<dbReference type="Gene3D" id="1.10.720.30">
    <property type="entry name" value="SAP domain"/>
    <property type="match status" value="1"/>
</dbReference>
<dbReference type="OMA" id="VCRYTPC"/>
<dbReference type="InterPro" id="IPR036361">
    <property type="entry name" value="SAP_dom_sf"/>
</dbReference>
<dbReference type="NCBIfam" id="TIGR00578">
    <property type="entry name" value="ku70"/>
    <property type="match status" value="1"/>
</dbReference>
<dbReference type="GO" id="GO:0003684">
    <property type="term" value="F:damaged DNA binding"/>
    <property type="evidence" value="ECO:0007669"/>
    <property type="project" value="InterPro"/>
</dbReference>
<keyword evidence="1" id="KW-0238">DNA-binding</keyword>
<dbReference type="Gene3D" id="2.40.290.10">
    <property type="match status" value="1"/>
</dbReference>
<sequence>MYPDDNDLKGSSTFFIALLQKCLEKDLVAICRFTPRASSPPRNVALLPHNGSESTPHGFYIIYLPYSDDIRDVETPRHQTQATESQVAAAEAMIRKLRFKYDPDNFDNPAIQTHYKNLEAMALGKAQPDPVIDHTIPDFERIEKKAGALIENFKELVFPPDYDPNKQPTKHKADSTTRESKRSKTEGTEVNIKEAVENRTLGKFTVLQLKEICKELGVKSSGKKADIITSIMDYYG</sequence>
<proteinExistence type="predicted"/>
<evidence type="ECO:0000313" key="4">
    <source>
        <dbReference type="Ensembl" id="ENSCSAVP00000001703.1"/>
    </source>
</evidence>
<dbReference type="SUPFAM" id="SSF100939">
    <property type="entry name" value="SPOC domain-like"/>
    <property type="match status" value="1"/>
</dbReference>
<dbReference type="GO" id="GO:0006303">
    <property type="term" value="P:double-strand break repair via nonhomologous end joining"/>
    <property type="evidence" value="ECO:0007669"/>
    <property type="project" value="InterPro"/>
</dbReference>
<feature type="domain" description="SAP" evidence="3">
    <location>
        <begin position="201"/>
        <end position="235"/>
    </location>
</feature>
<reference evidence="4" key="2">
    <citation type="submission" date="2025-08" db="UniProtKB">
        <authorList>
            <consortium name="Ensembl"/>
        </authorList>
    </citation>
    <scope>IDENTIFICATION</scope>
</reference>
<dbReference type="CDD" id="cd00788">
    <property type="entry name" value="KU70"/>
    <property type="match status" value="1"/>
</dbReference>
<dbReference type="InterPro" id="IPR016194">
    <property type="entry name" value="SPOC-like_C_dom_sf"/>
</dbReference>
<keyword evidence="5" id="KW-1185">Reference proteome</keyword>
<dbReference type="Proteomes" id="UP000007875">
    <property type="component" value="Unassembled WGS sequence"/>
</dbReference>
<accession>H2Y8Q5</accession>
<dbReference type="InterPro" id="IPR047087">
    <property type="entry name" value="KU70_core_dom"/>
</dbReference>
<evidence type="ECO:0000259" key="3">
    <source>
        <dbReference type="PROSITE" id="PS50800"/>
    </source>
</evidence>
<dbReference type="PANTHER" id="PTHR12604:SF2">
    <property type="entry name" value="X-RAY REPAIR CROSS-COMPLEMENTING PROTEIN 6"/>
    <property type="match status" value="1"/>
</dbReference>
<dbReference type="Pfam" id="PF02037">
    <property type="entry name" value="SAP"/>
    <property type="match status" value="1"/>
</dbReference>
<dbReference type="PANTHER" id="PTHR12604">
    <property type="entry name" value="KU AUTOANTIGEN DNA HELICASE"/>
    <property type="match status" value="1"/>
</dbReference>
<evidence type="ECO:0000313" key="5">
    <source>
        <dbReference type="Proteomes" id="UP000007875"/>
    </source>
</evidence>
<dbReference type="HOGENOM" id="CLU_014815_1_1_1"/>
<dbReference type="InterPro" id="IPR005160">
    <property type="entry name" value="Ku_C"/>
</dbReference>
<dbReference type="Pfam" id="PF03730">
    <property type="entry name" value="Ku_C"/>
    <property type="match status" value="1"/>
</dbReference>
<dbReference type="GO" id="GO:0042162">
    <property type="term" value="F:telomeric DNA binding"/>
    <property type="evidence" value="ECO:0007669"/>
    <property type="project" value="InterPro"/>
</dbReference>
<evidence type="ECO:0000256" key="2">
    <source>
        <dbReference type="SAM" id="MobiDB-lite"/>
    </source>
</evidence>
<dbReference type="InterPro" id="IPR006165">
    <property type="entry name" value="Ku70"/>
</dbReference>
<dbReference type="InParanoid" id="H2Y8Q5"/>
<dbReference type="SUPFAM" id="SSF68906">
    <property type="entry name" value="SAP domain"/>
    <property type="match status" value="1"/>
</dbReference>
<dbReference type="InterPro" id="IPR003034">
    <property type="entry name" value="SAP_dom"/>
</dbReference>
<organism evidence="4 5">
    <name type="scientific">Ciona savignyi</name>
    <name type="common">Pacific transparent sea squirt</name>
    <dbReference type="NCBI Taxonomy" id="51511"/>
    <lineage>
        <taxon>Eukaryota</taxon>
        <taxon>Metazoa</taxon>
        <taxon>Chordata</taxon>
        <taxon>Tunicata</taxon>
        <taxon>Ascidiacea</taxon>
        <taxon>Phlebobranchia</taxon>
        <taxon>Cionidae</taxon>
        <taxon>Ciona</taxon>
    </lineage>
</organism>
<dbReference type="SMART" id="SM00513">
    <property type="entry name" value="SAP"/>
    <property type="match status" value="1"/>
</dbReference>
<evidence type="ECO:0000256" key="1">
    <source>
        <dbReference type="ARBA" id="ARBA00023125"/>
    </source>
</evidence>